<dbReference type="Gene3D" id="1.20.1250.20">
    <property type="entry name" value="MFS general substrate transporter like domains"/>
    <property type="match status" value="1"/>
</dbReference>
<dbReference type="EMBL" id="SDOV01000005">
    <property type="protein sequence ID" value="KAH7640902.1"/>
    <property type="molecule type" value="Genomic_DNA"/>
</dbReference>
<organism evidence="8 9">
    <name type="scientific">Dermatophagoides farinae</name>
    <name type="common">American house dust mite</name>
    <dbReference type="NCBI Taxonomy" id="6954"/>
    <lineage>
        <taxon>Eukaryota</taxon>
        <taxon>Metazoa</taxon>
        <taxon>Ecdysozoa</taxon>
        <taxon>Arthropoda</taxon>
        <taxon>Chelicerata</taxon>
        <taxon>Arachnida</taxon>
        <taxon>Acari</taxon>
        <taxon>Acariformes</taxon>
        <taxon>Sarcoptiformes</taxon>
        <taxon>Astigmata</taxon>
        <taxon>Psoroptidia</taxon>
        <taxon>Analgoidea</taxon>
        <taxon>Pyroglyphidae</taxon>
        <taxon>Dermatophagoidinae</taxon>
        <taxon>Dermatophagoides</taxon>
    </lineage>
</organism>
<reference evidence="7" key="3">
    <citation type="journal article" date="2021" name="World Allergy Organ. J.">
        <title>Chromosome-level assembly of Dermatophagoides farinae genome and transcriptome reveals two novel allergens Der f 37 and Der f 39.</title>
        <authorList>
            <person name="Chen J."/>
            <person name="Cai Z."/>
            <person name="Fan D."/>
            <person name="Hu J."/>
            <person name="Hou Y."/>
            <person name="He Y."/>
            <person name="Zhang Z."/>
            <person name="Zhao Z."/>
            <person name="Gao P."/>
            <person name="Hu W."/>
            <person name="Sun J."/>
            <person name="Li J."/>
            <person name="Ji K."/>
        </authorList>
    </citation>
    <scope>NUCLEOTIDE SEQUENCE</scope>
    <source>
        <strain evidence="7">JKM2019</strain>
    </source>
</reference>
<keyword evidence="2 5" id="KW-0812">Transmembrane</keyword>
<dbReference type="OrthoDB" id="6510579at2759"/>
<comment type="caution">
    <text evidence="8">The sequence shown here is derived from an EMBL/GenBank/DDBJ whole genome shotgun (WGS) entry which is preliminary data.</text>
</comment>
<feature type="transmembrane region" description="Helical" evidence="5">
    <location>
        <begin position="487"/>
        <end position="507"/>
    </location>
</feature>
<feature type="transmembrane region" description="Helical" evidence="5">
    <location>
        <begin position="513"/>
        <end position="533"/>
    </location>
</feature>
<dbReference type="PANTHER" id="PTHR24064">
    <property type="entry name" value="SOLUTE CARRIER FAMILY 22 MEMBER"/>
    <property type="match status" value="1"/>
</dbReference>
<dbReference type="InterPro" id="IPR005828">
    <property type="entry name" value="MFS_sugar_transport-like"/>
</dbReference>
<evidence type="ECO:0000313" key="9">
    <source>
        <dbReference type="Proteomes" id="UP000790347"/>
    </source>
</evidence>
<feature type="transmembrane region" description="Helical" evidence="5">
    <location>
        <begin position="161"/>
        <end position="180"/>
    </location>
</feature>
<reference evidence="8" key="4">
    <citation type="journal article" date="2022" name="Res Sq">
        <title>Comparative Genomics Reveals Insights into the Divergent Evolution of Astigmatic Mites and Household Pest Adaptations.</title>
        <authorList>
            <person name="Xiong Q."/>
            <person name="Wan A.T.-Y."/>
            <person name="Liu X.-Y."/>
            <person name="Fung C.S.-H."/>
            <person name="Xiao X."/>
            <person name="Malainual N."/>
            <person name="Hou J."/>
            <person name="Wang L."/>
            <person name="Wang M."/>
            <person name="Yang K."/>
            <person name="Cui Y."/>
            <person name="Leung E."/>
            <person name="Nong W."/>
            <person name="Shin S.-K."/>
            <person name="Au S."/>
            <person name="Jeong K.Y."/>
            <person name="Chew F.T."/>
            <person name="Hui J."/>
            <person name="Leung T.F."/>
            <person name="Tungtrongchitr A."/>
            <person name="Zhong N."/>
            <person name="Liu Z."/>
            <person name="Tsui S."/>
        </authorList>
    </citation>
    <scope>NUCLEOTIDE SEQUENCE</scope>
    <source>
        <strain evidence="8">Derf</strain>
        <tissue evidence="8">Whole organism</tissue>
    </source>
</reference>
<keyword evidence="9" id="KW-1185">Reference proteome</keyword>
<feature type="transmembrane region" description="Helical" evidence="5">
    <location>
        <begin position="426"/>
        <end position="445"/>
    </location>
</feature>
<feature type="transmembrane region" description="Helical" evidence="5">
    <location>
        <begin position="368"/>
        <end position="392"/>
    </location>
</feature>
<evidence type="ECO:0000313" key="7">
    <source>
        <dbReference type="EMBL" id="KAH7640902.1"/>
    </source>
</evidence>
<reference evidence="8" key="1">
    <citation type="submission" date="2013-05" db="EMBL/GenBank/DDBJ databases">
        <authorList>
            <person name="Yim A.K.Y."/>
            <person name="Chan T.F."/>
            <person name="Ji K.M."/>
            <person name="Liu X.Y."/>
            <person name="Zhou J.W."/>
            <person name="Li R.Q."/>
            <person name="Yang K.Y."/>
            <person name="Li J."/>
            <person name="Li M."/>
            <person name="Law P.T.W."/>
            <person name="Wu Y.L."/>
            <person name="Cai Z.L."/>
            <person name="Qin H."/>
            <person name="Bao Y."/>
            <person name="Leung R.K.K."/>
            <person name="Ng P.K.S."/>
            <person name="Zou J."/>
            <person name="Zhong X.J."/>
            <person name="Ran P.X."/>
            <person name="Zhong N.S."/>
            <person name="Liu Z.G."/>
            <person name="Tsui S.K.W."/>
        </authorList>
    </citation>
    <scope>NUCLEOTIDE SEQUENCE</scope>
    <source>
        <strain evidence="8">Derf</strain>
        <tissue evidence="8">Whole organism</tissue>
    </source>
</reference>
<evidence type="ECO:0000256" key="5">
    <source>
        <dbReference type="SAM" id="Phobius"/>
    </source>
</evidence>
<feature type="domain" description="Major facilitator superfamily (MFS) profile" evidence="6">
    <location>
        <begin position="116"/>
        <end position="538"/>
    </location>
</feature>
<dbReference type="InterPro" id="IPR036259">
    <property type="entry name" value="MFS_trans_sf"/>
</dbReference>
<feature type="transmembrane region" description="Helical" evidence="5">
    <location>
        <begin position="32"/>
        <end position="54"/>
    </location>
</feature>
<dbReference type="AlphaFoldDB" id="A0A922ID74"/>
<evidence type="ECO:0000259" key="6">
    <source>
        <dbReference type="PROSITE" id="PS50850"/>
    </source>
</evidence>
<evidence type="ECO:0000313" key="8">
    <source>
        <dbReference type="EMBL" id="KAH9526518.1"/>
    </source>
</evidence>
<feature type="transmembrane region" description="Helical" evidence="5">
    <location>
        <begin position="457"/>
        <end position="475"/>
    </location>
</feature>
<dbReference type="Proteomes" id="UP000828236">
    <property type="component" value="Unassembled WGS sequence"/>
</dbReference>
<dbReference type="GO" id="GO:0016020">
    <property type="term" value="C:membrane"/>
    <property type="evidence" value="ECO:0007669"/>
    <property type="project" value="UniProtKB-SubCell"/>
</dbReference>
<proteinExistence type="predicted"/>
<gene>
    <name evidence="8" type="ORF">DERF_000600</name>
    <name evidence="7" type="ORF">HUG17_8371</name>
</gene>
<dbReference type="Pfam" id="PF00083">
    <property type="entry name" value="Sugar_tr"/>
    <property type="match status" value="1"/>
</dbReference>
<dbReference type="EMBL" id="ASGP02000001">
    <property type="protein sequence ID" value="KAH9526518.1"/>
    <property type="molecule type" value="Genomic_DNA"/>
</dbReference>
<dbReference type="GO" id="GO:0022857">
    <property type="term" value="F:transmembrane transporter activity"/>
    <property type="evidence" value="ECO:0007669"/>
    <property type="project" value="InterPro"/>
</dbReference>
<name>A0A922ID74_DERFA</name>
<feature type="transmembrane region" description="Helical" evidence="5">
    <location>
        <begin position="216"/>
        <end position="238"/>
    </location>
</feature>
<evidence type="ECO:0000256" key="1">
    <source>
        <dbReference type="ARBA" id="ARBA00004141"/>
    </source>
</evidence>
<feature type="transmembrane region" description="Helical" evidence="5">
    <location>
        <begin position="398"/>
        <end position="419"/>
    </location>
</feature>
<accession>A0A922ID74</accession>
<protein>
    <submittedName>
        <fullName evidence="7">Organic cation transporter-like protein</fullName>
    </submittedName>
</protein>
<dbReference type="PROSITE" id="PS50850">
    <property type="entry name" value="MFS"/>
    <property type="match status" value="1"/>
</dbReference>
<keyword evidence="3 5" id="KW-1133">Transmembrane helix</keyword>
<reference evidence="7" key="2">
    <citation type="submission" date="2020-06" db="EMBL/GenBank/DDBJ databases">
        <authorList>
            <person name="Ji K."/>
            <person name="Li J."/>
        </authorList>
    </citation>
    <scope>NUCLEOTIDE SEQUENCE</scope>
    <source>
        <strain evidence="7">JKM2019</strain>
        <tissue evidence="7">Whole body</tissue>
    </source>
</reference>
<sequence>MIQPQQQQRPESVTTIDDILVKYLGHIGTYQWQVYILASLPMFIAGILCPAMVFTTSIPQHRCMIPNCDSSNTLITNEKSESFNQSFLKFTIPLIMDEVSADNRYDNCHQYGQKFKSSNESCSQFLFDNETIEICSSFVFDQQYFESTIVTDFQLYCHREWIVQLLQVLYFFGNLIGAVFNGILADKYGRRFIFKIYSPLLVICILMSSWTPNVWLYGFGLFIKGTCVAGIFQSAFAIAMECLGGNWRFWLGNLSSLSFALGAIYACICSWWFRNWRMIEYSNLLPALIMLPYPFIMPESIRWQYSSGQHTKAMDRIMAAAKKNQSKILSSSGDNKMIDVFMAQQNSNASGEEKCSIIDLFKHRLIRLWTIAFLFIWFTNALVYFGLSFLAHDIHSNIYLSMILLMIIEFPGIIIGIYVGNITRKYYLIGILIFGGMCCMIASYAETGGWIKMTMAIMGKMSISGSFALIFVYTAEIFPTPSRTTGIGICSFAARLAAMIAPYLLRLNKYGESIPFLVIGLLTMTSGLVTIVLPETKGKKLPDSMADVECF</sequence>
<keyword evidence="4 5" id="KW-0472">Membrane</keyword>
<dbReference type="Proteomes" id="UP000790347">
    <property type="component" value="Unassembled WGS sequence"/>
</dbReference>
<comment type="subcellular location">
    <subcellularLocation>
        <location evidence="1">Membrane</location>
        <topology evidence="1">Multi-pass membrane protein</topology>
    </subcellularLocation>
</comment>
<evidence type="ECO:0000256" key="3">
    <source>
        <dbReference type="ARBA" id="ARBA00022989"/>
    </source>
</evidence>
<dbReference type="InterPro" id="IPR020846">
    <property type="entry name" value="MFS_dom"/>
</dbReference>
<evidence type="ECO:0000256" key="2">
    <source>
        <dbReference type="ARBA" id="ARBA00022692"/>
    </source>
</evidence>
<evidence type="ECO:0000256" key="4">
    <source>
        <dbReference type="ARBA" id="ARBA00023136"/>
    </source>
</evidence>
<dbReference type="SUPFAM" id="SSF103473">
    <property type="entry name" value="MFS general substrate transporter"/>
    <property type="match status" value="1"/>
</dbReference>
<feature type="transmembrane region" description="Helical" evidence="5">
    <location>
        <begin position="250"/>
        <end position="273"/>
    </location>
</feature>